<gene>
    <name evidence="1" type="ORF">FF38_14225</name>
</gene>
<evidence type="ECO:0000313" key="1">
    <source>
        <dbReference type="EMBL" id="KNC22018.1"/>
    </source>
</evidence>
<accession>A0A0L0BPX0</accession>
<dbReference type="Proteomes" id="UP000037069">
    <property type="component" value="Unassembled WGS sequence"/>
</dbReference>
<proteinExistence type="predicted"/>
<reference evidence="1 2" key="1">
    <citation type="journal article" date="2015" name="Nat. Commun.">
        <title>Lucilia cuprina genome unlocks parasitic fly biology to underpin future interventions.</title>
        <authorList>
            <person name="Anstead C.A."/>
            <person name="Korhonen P.K."/>
            <person name="Young N.D."/>
            <person name="Hall R.S."/>
            <person name="Jex A.R."/>
            <person name="Murali S.C."/>
            <person name="Hughes D.S."/>
            <person name="Lee S.F."/>
            <person name="Perry T."/>
            <person name="Stroehlein A.J."/>
            <person name="Ansell B.R."/>
            <person name="Breugelmans B."/>
            <person name="Hofmann A."/>
            <person name="Qu J."/>
            <person name="Dugan S."/>
            <person name="Lee S.L."/>
            <person name="Chao H."/>
            <person name="Dinh H."/>
            <person name="Han Y."/>
            <person name="Doddapaneni H.V."/>
            <person name="Worley K.C."/>
            <person name="Muzny D.M."/>
            <person name="Ioannidis P."/>
            <person name="Waterhouse R.M."/>
            <person name="Zdobnov E.M."/>
            <person name="James P.J."/>
            <person name="Bagnall N.H."/>
            <person name="Kotze A.C."/>
            <person name="Gibbs R.A."/>
            <person name="Richards S."/>
            <person name="Batterham P."/>
            <person name="Gasser R.B."/>
        </authorList>
    </citation>
    <scope>NUCLEOTIDE SEQUENCE [LARGE SCALE GENOMIC DNA]</scope>
    <source>
        <strain evidence="1 2">LS</strain>
        <tissue evidence="1">Full body</tissue>
    </source>
</reference>
<evidence type="ECO:0000313" key="2">
    <source>
        <dbReference type="Proteomes" id="UP000037069"/>
    </source>
</evidence>
<name>A0A0L0BPX0_LUCCU</name>
<comment type="caution">
    <text evidence="1">The sequence shown here is derived from an EMBL/GenBank/DDBJ whole genome shotgun (WGS) entry which is preliminary data.</text>
</comment>
<keyword evidence="2" id="KW-1185">Reference proteome</keyword>
<sequence>MTFPPQKCLDSQRVLQSYFLDFENLLEVGKLSPAADLVELELDTKEDLVLAKDSARSSPKCCTQDVITPLVTPLK</sequence>
<dbReference type="EMBL" id="JRES01001565">
    <property type="protein sequence ID" value="KNC22018.1"/>
    <property type="molecule type" value="Genomic_DNA"/>
</dbReference>
<dbReference type="OrthoDB" id="6077919at2759"/>
<protein>
    <submittedName>
        <fullName evidence="1">Uncharacterized protein</fullName>
    </submittedName>
</protein>
<organism evidence="1 2">
    <name type="scientific">Lucilia cuprina</name>
    <name type="common">Green bottle fly</name>
    <name type="synonym">Australian sheep blowfly</name>
    <dbReference type="NCBI Taxonomy" id="7375"/>
    <lineage>
        <taxon>Eukaryota</taxon>
        <taxon>Metazoa</taxon>
        <taxon>Ecdysozoa</taxon>
        <taxon>Arthropoda</taxon>
        <taxon>Hexapoda</taxon>
        <taxon>Insecta</taxon>
        <taxon>Pterygota</taxon>
        <taxon>Neoptera</taxon>
        <taxon>Endopterygota</taxon>
        <taxon>Diptera</taxon>
        <taxon>Brachycera</taxon>
        <taxon>Muscomorpha</taxon>
        <taxon>Oestroidea</taxon>
        <taxon>Calliphoridae</taxon>
        <taxon>Luciliinae</taxon>
        <taxon>Lucilia</taxon>
    </lineage>
</organism>
<dbReference type="AlphaFoldDB" id="A0A0L0BPX0"/>